<feature type="domain" description="HTH cro/C1-type" evidence="1">
    <location>
        <begin position="12"/>
        <end position="74"/>
    </location>
</feature>
<dbReference type="InterPro" id="IPR011990">
    <property type="entry name" value="TPR-like_helical_dom_sf"/>
</dbReference>
<dbReference type="RefSeq" id="WP_112431234.1">
    <property type="nucleotide sequence ID" value="NZ_MCIF01000002.1"/>
</dbReference>
<dbReference type="InterPro" id="IPR001387">
    <property type="entry name" value="Cro/C1-type_HTH"/>
</dbReference>
<gene>
    <name evidence="2" type="ORF">A4R35_16360</name>
</gene>
<dbReference type="OrthoDB" id="2986008at2"/>
<dbReference type="CDD" id="cd00093">
    <property type="entry name" value="HTH_XRE"/>
    <property type="match status" value="1"/>
</dbReference>
<keyword evidence="3" id="KW-1185">Reference proteome</keyword>
<dbReference type="GO" id="GO:0003677">
    <property type="term" value="F:DNA binding"/>
    <property type="evidence" value="ECO:0007669"/>
    <property type="project" value="InterPro"/>
</dbReference>
<comment type="caution">
    <text evidence="2">The sequence shown here is derived from an EMBL/GenBank/DDBJ whole genome shotgun (WGS) entry which is preliminary data.</text>
</comment>
<accession>A0A328VN95</accession>
<dbReference type="Proteomes" id="UP000248706">
    <property type="component" value="Unassembled WGS sequence"/>
</dbReference>
<dbReference type="SUPFAM" id="SSF47413">
    <property type="entry name" value="lambda repressor-like DNA-binding domains"/>
    <property type="match status" value="1"/>
</dbReference>
<dbReference type="Pfam" id="PF13560">
    <property type="entry name" value="HTH_31"/>
    <property type="match status" value="1"/>
</dbReference>
<evidence type="ECO:0000259" key="1">
    <source>
        <dbReference type="PROSITE" id="PS50943"/>
    </source>
</evidence>
<sequence length="402" mass="46510">MSAGGYHYGKTIRHYRERRGLTQQELAERWPRARGGVGVDWRYVQAIEYGKKRIADPNTLRRLCELLEIPPWEFGLSSYDPFNPQDSLPSKNHLFEESLSVAEALLSQTLAMRRLAPLTEVEQQVQRLGRFLEASRSELPPPLRLERRLQKLVIEYYSLVGLMHYEHRRYERARSSFAEMLTAARQAEDPVLTAHALQKLGVELKRIGRRSEAINALEEARDLALKISRPLAAFTSAYLSQMYAIAGDALRFERTIEHAIALAEPLKGAYGDGTDFVFHKLSGIFLLRCRGYLYTNQPQKVLERYEELRRQISLDRNLWLDYRLHLYRAQALLRLREIEASLEEARAFLQAVTGWQSPHRLAKGYELLSEIERAGYGDLVIVRAFRQELLEQLEQARSQASQ</sequence>
<dbReference type="EMBL" id="MCIF01000002">
    <property type="protein sequence ID" value="RAQ97113.1"/>
    <property type="molecule type" value="Genomic_DNA"/>
</dbReference>
<dbReference type="InterPro" id="IPR010982">
    <property type="entry name" value="Lambda_DNA-bd_dom_sf"/>
</dbReference>
<dbReference type="Gene3D" id="1.25.40.10">
    <property type="entry name" value="Tetratricopeptide repeat domain"/>
    <property type="match status" value="1"/>
</dbReference>
<organism evidence="2 3">
    <name type="scientific">Thermogemmatispora tikiterensis</name>
    <dbReference type="NCBI Taxonomy" id="1825093"/>
    <lineage>
        <taxon>Bacteria</taxon>
        <taxon>Bacillati</taxon>
        <taxon>Chloroflexota</taxon>
        <taxon>Ktedonobacteria</taxon>
        <taxon>Thermogemmatisporales</taxon>
        <taxon>Thermogemmatisporaceae</taxon>
        <taxon>Thermogemmatispora</taxon>
    </lineage>
</organism>
<name>A0A328VN95_9CHLR</name>
<dbReference type="SMART" id="SM00530">
    <property type="entry name" value="HTH_XRE"/>
    <property type="match status" value="1"/>
</dbReference>
<reference evidence="2 3" key="1">
    <citation type="submission" date="2016-08" db="EMBL/GenBank/DDBJ databases">
        <title>Analysis of Carbohydrate Active Enzymes in Thermogemmatispora T81 Reveals Carbohydrate Degradation Ability.</title>
        <authorList>
            <person name="Tomazini A."/>
            <person name="Lal S."/>
            <person name="Stott M."/>
            <person name="Henrissat B."/>
            <person name="Polikarpov I."/>
            <person name="Sparling R."/>
            <person name="Levin D.B."/>
        </authorList>
    </citation>
    <scope>NUCLEOTIDE SEQUENCE [LARGE SCALE GENOMIC DNA]</scope>
    <source>
        <strain evidence="2 3">T81</strain>
    </source>
</reference>
<dbReference type="AlphaFoldDB" id="A0A328VN95"/>
<proteinExistence type="predicted"/>
<protein>
    <recommendedName>
        <fullName evidence="1">HTH cro/C1-type domain-containing protein</fullName>
    </recommendedName>
</protein>
<evidence type="ECO:0000313" key="2">
    <source>
        <dbReference type="EMBL" id="RAQ97113.1"/>
    </source>
</evidence>
<evidence type="ECO:0000313" key="3">
    <source>
        <dbReference type="Proteomes" id="UP000248706"/>
    </source>
</evidence>
<dbReference type="Gene3D" id="1.10.260.40">
    <property type="entry name" value="lambda repressor-like DNA-binding domains"/>
    <property type="match status" value="1"/>
</dbReference>
<dbReference type="SUPFAM" id="SSF48452">
    <property type="entry name" value="TPR-like"/>
    <property type="match status" value="1"/>
</dbReference>
<dbReference type="PROSITE" id="PS50943">
    <property type="entry name" value="HTH_CROC1"/>
    <property type="match status" value="1"/>
</dbReference>